<evidence type="ECO:0000313" key="3">
    <source>
        <dbReference type="EMBL" id="WXB15595.1"/>
    </source>
</evidence>
<feature type="compositionally biased region" description="Pro residues" evidence="1">
    <location>
        <begin position="104"/>
        <end position="128"/>
    </location>
</feature>
<gene>
    <name evidence="3" type="ORF">LZC94_48235</name>
</gene>
<reference evidence="3 4" key="1">
    <citation type="submission" date="2021-12" db="EMBL/GenBank/DDBJ databases">
        <title>Discovery of the Pendulisporaceae a myxobacterial family with distinct sporulation behavior and unique specialized metabolism.</title>
        <authorList>
            <person name="Garcia R."/>
            <person name="Popoff A."/>
            <person name="Bader C.D."/>
            <person name="Loehr J."/>
            <person name="Walesch S."/>
            <person name="Walt C."/>
            <person name="Boldt J."/>
            <person name="Bunk B."/>
            <person name="Haeckl F.J.F.P.J."/>
            <person name="Gunesch A.P."/>
            <person name="Birkelbach J."/>
            <person name="Nuebel U."/>
            <person name="Pietschmann T."/>
            <person name="Bach T."/>
            <person name="Mueller R."/>
        </authorList>
    </citation>
    <scope>NUCLEOTIDE SEQUENCE [LARGE SCALE GENOMIC DNA]</scope>
    <source>
        <strain evidence="3 4">MSr11954</strain>
    </source>
</reference>
<proteinExistence type="predicted"/>
<dbReference type="Proteomes" id="UP001370348">
    <property type="component" value="Chromosome"/>
</dbReference>
<accession>A0ABZ2LZ39</accession>
<keyword evidence="4" id="KW-1185">Reference proteome</keyword>
<organism evidence="3 4">
    <name type="scientific">Pendulispora albinea</name>
    <dbReference type="NCBI Taxonomy" id="2741071"/>
    <lineage>
        <taxon>Bacteria</taxon>
        <taxon>Pseudomonadati</taxon>
        <taxon>Myxococcota</taxon>
        <taxon>Myxococcia</taxon>
        <taxon>Myxococcales</taxon>
        <taxon>Sorangiineae</taxon>
        <taxon>Pendulisporaceae</taxon>
        <taxon>Pendulispora</taxon>
    </lineage>
</organism>
<dbReference type="PROSITE" id="PS51257">
    <property type="entry name" value="PROKAR_LIPOPROTEIN"/>
    <property type="match status" value="1"/>
</dbReference>
<feature type="compositionally biased region" description="Low complexity" evidence="1">
    <location>
        <begin position="129"/>
        <end position="153"/>
    </location>
</feature>
<feature type="chain" id="PRO_5045663823" evidence="2">
    <location>
        <begin position="33"/>
        <end position="212"/>
    </location>
</feature>
<evidence type="ECO:0000256" key="2">
    <source>
        <dbReference type="SAM" id="SignalP"/>
    </source>
</evidence>
<dbReference type="RefSeq" id="WP_394825228.1">
    <property type="nucleotide sequence ID" value="NZ_CP089984.1"/>
</dbReference>
<sequence>MLGRVLSLKALKPFFLSSALSCSCAVLLSAYATGCAHGAAESSPAMAPEPEPQTIEEAQEQIARAKAQLDSSPMAYAQQGAGDVPASNTPMGGTPRAEQSAPAPASPAPASVPPPPPPASAPSVPPARAPVSKPMPSESSSESVPSGSKSSESYHANKSAPDPCSTPCRALTSMRRAVEAICRLAGNADARCTDAQKTLAASEQRVASCRCP</sequence>
<feature type="region of interest" description="Disordered" evidence="1">
    <location>
        <begin position="40"/>
        <end position="168"/>
    </location>
</feature>
<evidence type="ECO:0000256" key="1">
    <source>
        <dbReference type="SAM" id="MobiDB-lite"/>
    </source>
</evidence>
<evidence type="ECO:0000313" key="4">
    <source>
        <dbReference type="Proteomes" id="UP001370348"/>
    </source>
</evidence>
<keyword evidence="2" id="KW-0732">Signal</keyword>
<feature type="signal peptide" evidence="2">
    <location>
        <begin position="1"/>
        <end position="32"/>
    </location>
</feature>
<name>A0ABZ2LZ39_9BACT</name>
<dbReference type="EMBL" id="CP089984">
    <property type="protein sequence ID" value="WXB15595.1"/>
    <property type="molecule type" value="Genomic_DNA"/>
</dbReference>
<protein>
    <submittedName>
        <fullName evidence="3">Uncharacterized protein</fullName>
    </submittedName>
</protein>